<name>G7QEB9_9BACT</name>
<dbReference type="OrthoDB" id="5438724at2"/>
<gene>
    <name evidence="1" type="ORF">DFW101_3729</name>
</gene>
<geneLocation type="plasmid" evidence="1 2">
    <name>pFW10101</name>
</geneLocation>
<dbReference type="Proteomes" id="UP000004662">
    <property type="component" value="Plasmid pFW10101"/>
</dbReference>
<organism evidence="1 2">
    <name type="scientific">Solidesulfovibrio carbinoliphilus subsp. oakridgensis</name>
    <dbReference type="NCBI Taxonomy" id="694327"/>
    <lineage>
        <taxon>Bacteria</taxon>
        <taxon>Pseudomonadati</taxon>
        <taxon>Thermodesulfobacteriota</taxon>
        <taxon>Desulfovibrionia</taxon>
        <taxon>Desulfovibrionales</taxon>
        <taxon>Desulfovibrionaceae</taxon>
        <taxon>Solidesulfovibrio</taxon>
    </lineage>
</organism>
<sequence>MASSWFDDSYYLSAKAAYNNAHAINGLTTWTVTSVQASLNAAGMTAEQHYSQYGWTEGLSPNAYYVESQYVTSKVAALNAAAVNGKTDWTSADFYASLNGANPFMHYVQYGAYEDGVEPSTGFDDDTYYADKAIYNNANAVGGITTWTADTVKAAFQANGLTPIGHYELYGATEAFYTPTPNPVTGQTFTLTTGVDIMTGASAGNNVFNGVVDTAANGGTLTPGDTLSGGSSLNNTANFVITTAGKWTAAATLDGIQTINFRNTVAGGDTLDTSNITGATAFYTSSSIGDLKLDSIQSDATLGVKNTTKTLTANFKDGTVTAGETVSLDLSAAGTKVGSTITRSKITVGHDAAAGTATDLTLGINATNANYITYDDGANSTGTFKTLTVTGQGSVDIAPNGTEFDNLTSVNASKNTGGLTIGLGANAKDLTIVGGSGNDSFDLTGGTFNGTDSVDGGTGTDTLSIKLGDAAAFTKAAPVTSIETLGLKLGGALAANTAVNASYFGISNIKILDAFTGAGAGMDTLTLNNLTDGTNVTFDASSAAAGTIVVDVTGAVAGTSNSATLTFGKGVDYNTSAVNVSATGVETVTLATSTTAGAGAELSALTDAALTTLNITGSDGITVATAFGASNAVTTVNASGVVKDSTGTVGGVSITMTGNTKAVTFTGGQGADTYVASAKGDTVTGGEGADIITLAAGNDILVYNAANESTATAKDVVGSFVTTADVIQFNSSLLVGTASWNGAAAFTATGHTQLNMSGADLQIDYNGDTVIDSVITLTGVTSATFGSSNFTFA</sequence>
<dbReference type="HOGENOM" id="CLU_321257_0_0_7"/>
<evidence type="ECO:0008006" key="3">
    <source>
        <dbReference type="Google" id="ProtNLM"/>
    </source>
</evidence>
<reference evidence="2" key="1">
    <citation type="journal article" date="2015" name="Genome Announc.">
        <title>High-Quality Draft Genome Sequence of Desulfovibrio carbinoliphilus FW-101-2B, an Organic Acid-Oxidizing Sulfate-Reducing Bacterium Isolated from Uranium(VI)-Contaminated Groundwater.</title>
        <authorList>
            <person name="Ramsay B.D."/>
            <person name="Hwang C."/>
            <person name="Woo H.L."/>
            <person name="Carroll S.L."/>
            <person name="Lucas S."/>
            <person name="Han J."/>
            <person name="Lapidus A.L."/>
            <person name="Cheng J.F."/>
            <person name="Goodwin L.A."/>
            <person name="Pitluck S."/>
            <person name="Peters L."/>
            <person name="Chertkov O."/>
            <person name="Held B."/>
            <person name="Detter J.C."/>
            <person name="Han C.S."/>
            <person name="Tapia R."/>
            <person name="Land M.L."/>
            <person name="Hauser L.J."/>
            <person name="Kyrpides N.C."/>
            <person name="Ivanova N.N."/>
            <person name="Mikhailova N."/>
            <person name="Pagani I."/>
            <person name="Woyke T."/>
            <person name="Arkin A.P."/>
            <person name="Dehal P."/>
            <person name="Chivian D."/>
            <person name="Criddle C.S."/>
            <person name="Wu W."/>
            <person name="Chakraborty R."/>
            <person name="Hazen T.C."/>
            <person name="Fields M.W."/>
        </authorList>
    </citation>
    <scope>NUCLEOTIDE SEQUENCE [LARGE SCALE GENOMIC DNA]</scope>
    <source>
        <strain evidence="2">FW-101-2B</strain>
    </source>
</reference>
<accession>G7QEB9</accession>
<dbReference type="eggNOG" id="COG2931">
    <property type="taxonomic scope" value="Bacteria"/>
</dbReference>
<protein>
    <recommendedName>
        <fullName evidence="3">Hemolysin-type calcium-binding region</fullName>
    </recommendedName>
</protein>
<evidence type="ECO:0000313" key="2">
    <source>
        <dbReference type="Proteomes" id="UP000004662"/>
    </source>
</evidence>
<proteinExistence type="predicted"/>
<dbReference type="EMBL" id="CM001369">
    <property type="protein sequence ID" value="EHJ46013.1"/>
    <property type="molecule type" value="Genomic_DNA"/>
</dbReference>
<dbReference type="AlphaFoldDB" id="G7QEB9"/>
<dbReference type="GO" id="GO:0005509">
    <property type="term" value="F:calcium ion binding"/>
    <property type="evidence" value="ECO:0007669"/>
    <property type="project" value="InterPro"/>
</dbReference>
<dbReference type="PRINTS" id="PR00313">
    <property type="entry name" value="CABNDNGRPT"/>
</dbReference>
<keyword evidence="2" id="KW-1185">Reference proteome</keyword>
<dbReference type="SUPFAM" id="SSF51120">
    <property type="entry name" value="beta-Roll"/>
    <property type="match status" value="1"/>
</dbReference>
<keyword evidence="1" id="KW-0614">Plasmid</keyword>
<evidence type="ECO:0000313" key="1">
    <source>
        <dbReference type="EMBL" id="EHJ46013.1"/>
    </source>
</evidence>
<dbReference type="InterPro" id="IPR011049">
    <property type="entry name" value="Serralysin-like_metalloprot_C"/>
</dbReference>
<dbReference type="InterPro" id="IPR001343">
    <property type="entry name" value="Hemolysn_Ca-bd"/>
</dbReference>
<dbReference type="Pfam" id="PF00353">
    <property type="entry name" value="HemolysinCabind"/>
    <property type="match status" value="1"/>
</dbReference>
<dbReference type="Gene3D" id="2.150.10.10">
    <property type="entry name" value="Serralysin-like metalloprotease, C-terminal"/>
    <property type="match status" value="1"/>
</dbReference>
<dbReference type="RefSeq" id="WP_009183045.1">
    <property type="nucleotide sequence ID" value="NZ_CM001369.1"/>
</dbReference>